<feature type="region of interest" description="Disordered" evidence="1">
    <location>
        <begin position="54"/>
        <end position="79"/>
    </location>
</feature>
<dbReference type="Gene3D" id="2.60.40.10">
    <property type="entry name" value="Immunoglobulins"/>
    <property type="match status" value="4"/>
</dbReference>
<dbReference type="GO" id="GO:0005769">
    <property type="term" value="C:early endosome"/>
    <property type="evidence" value="ECO:0007669"/>
    <property type="project" value="TreeGrafter"/>
</dbReference>
<dbReference type="EMBL" id="VZRH01007344">
    <property type="protein sequence ID" value="NWU02983.1"/>
    <property type="molecule type" value="Genomic_DNA"/>
</dbReference>
<keyword evidence="2" id="KW-1133">Transmembrane helix</keyword>
<dbReference type="AlphaFoldDB" id="A0A7K5TF46"/>
<dbReference type="InterPro" id="IPR013098">
    <property type="entry name" value="Ig_I-set"/>
</dbReference>
<dbReference type="GO" id="GO:0075512">
    <property type="term" value="P:clathrin-dependent endocytosis of virus by host cell"/>
    <property type="evidence" value="ECO:0007669"/>
    <property type="project" value="TreeGrafter"/>
</dbReference>
<keyword evidence="5" id="KW-1185">Reference proteome</keyword>
<dbReference type="GO" id="GO:0046790">
    <property type="term" value="F:virion binding"/>
    <property type="evidence" value="ECO:0007669"/>
    <property type="project" value="TreeGrafter"/>
</dbReference>
<feature type="domain" description="Ig-like" evidence="3">
    <location>
        <begin position="120"/>
        <end position="293"/>
    </location>
</feature>
<dbReference type="InterPro" id="IPR013783">
    <property type="entry name" value="Ig-like_fold"/>
</dbReference>
<dbReference type="InterPro" id="IPR036179">
    <property type="entry name" value="Ig-like_dom_sf"/>
</dbReference>
<protein>
    <submittedName>
        <fullName evidence="4">SN protein</fullName>
    </submittedName>
</protein>
<comment type="caution">
    <text evidence="4">The sequence shown here is derived from an EMBL/GenBank/DDBJ whole genome shotgun (WGS) entry which is preliminary data.</text>
</comment>
<feature type="transmembrane region" description="Helical" evidence="2">
    <location>
        <begin position="510"/>
        <end position="529"/>
    </location>
</feature>
<dbReference type="Pfam" id="PF13895">
    <property type="entry name" value="Ig_2"/>
    <property type="match status" value="2"/>
</dbReference>
<dbReference type="InterPro" id="IPR003598">
    <property type="entry name" value="Ig_sub2"/>
</dbReference>
<dbReference type="Proteomes" id="UP000524542">
    <property type="component" value="Unassembled WGS sequence"/>
</dbReference>
<dbReference type="InterPro" id="IPR003599">
    <property type="entry name" value="Ig_sub"/>
</dbReference>
<dbReference type="PANTHER" id="PTHR47243:SF1">
    <property type="entry name" value="SIALOADHESIN"/>
    <property type="match status" value="1"/>
</dbReference>
<dbReference type="PROSITE" id="PS50835">
    <property type="entry name" value="IG_LIKE"/>
    <property type="match status" value="4"/>
</dbReference>
<evidence type="ECO:0000259" key="3">
    <source>
        <dbReference type="PROSITE" id="PS50835"/>
    </source>
</evidence>
<reference evidence="4 5" key="1">
    <citation type="submission" date="2019-09" db="EMBL/GenBank/DDBJ databases">
        <title>Bird 10,000 Genomes (B10K) Project - Family phase.</title>
        <authorList>
            <person name="Zhang G."/>
        </authorList>
    </citation>
    <scope>NUCLEOTIDE SEQUENCE [LARGE SCALE GENOMIC DNA]</scope>
    <source>
        <strain evidence="4">B10K-DU-012-38</strain>
        <tissue evidence="4">Muscle</tissue>
    </source>
</reference>
<feature type="domain" description="Ig-like" evidence="3">
    <location>
        <begin position="404"/>
        <end position="498"/>
    </location>
</feature>
<gene>
    <name evidence="4" type="primary">Siglec1_1</name>
    <name evidence="4" type="ORF">UROPYL_R15163</name>
</gene>
<feature type="non-terminal residue" evidence="4">
    <location>
        <position position="562"/>
    </location>
</feature>
<name>A0A7K5TF46_9FRIN</name>
<dbReference type="SMART" id="SM00409">
    <property type="entry name" value="IG"/>
    <property type="match status" value="4"/>
</dbReference>
<dbReference type="SMART" id="SM00408">
    <property type="entry name" value="IGc2"/>
    <property type="match status" value="4"/>
</dbReference>
<evidence type="ECO:0000256" key="2">
    <source>
        <dbReference type="SAM" id="Phobius"/>
    </source>
</evidence>
<evidence type="ECO:0000256" key="1">
    <source>
        <dbReference type="SAM" id="MobiDB-lite"/>
    </source>
</evidence>
<dbReference type="GO" id="GO:0005886">
    <property type="term" value="C:plasma membrane"/>
    <property type="evidence" value="ECO:0007669"/>
    <property type="project" value="TreeGrafter"/>
</dbReference>
<dbReference type="InterPro" id="IPR007110">
    <property type="entry name" value="Ig-like_dom"/>
</dbReference>
<feature type="non-terminal residue" evidence="4">
    <location>
        <position position="1"/>
    </location>
</feature>
<dbReference type="PANTHER" id="PTHR47243">
    <property type="entry name" value="SIALOADHESIN"/>
    <property type="match status" value="1"/>
</dbReference>
<dbReference type="GO" id="GO:0005770">
    <property type="term" value="C:late endosome"/>
    <property type="evidence" value="ECO:0007669"/>
    <property type="project" value="TreeGrafter"/>
</dbReference>
<organism evidence="4 5">
    <name type="scientific">Urocynchramus pylzowi</name>
    <dbReference type="NCBI Taxonomy" id="571890"/>
    <lineage>
        <taxon>Eukaryota</taxon>
        <taxon>Metazoa</taxon>
        <taxon>Chordata</taxon>
        <taxon>Craniata</taxon>
        <taxon>Vertebrata</taxon>
        <taxon>Euteleostomi</taxon>
        <taxon>Archelosauria</taxon>
        <taxon>Archosauria</taxon>
        <taxon>Dinosauria</taxon>
        <taxon>Saurischia</taxon>
        <taxon>Theropoda</taxon>
        <taxon>Coelurosauria</taxon>
        <taxon>Aves</taxon>
        <taxon>Neognathae</taxon>
        <taxon>Neoaves</taxon>
        <taxon>Telluraves</taxon>
        <taxon>Australaves</taxon>
        <taxon>Passeriformes</taxon>
        <taxon>Passeroidea</taxon>
        <taxon>Fringillidae</taxon>
        <taxon>Urocynchramus</taxon>
    </lineage>
</organism>
<accession>A0A7K5TF46</accession>
<feature type="compositionally biased region" description="Polar residues" evidence="1">
    <location>
        <begin position="70"/>
        <end position="79"/>
    </location>
</feature>
<dbReference type="Pfam" id="PF07679">
    <property type="entry name" value="I-set"/>
    <property type="match status" value="1"/>
</dbReference>
<dbReference type="SUPFAM" id="SSF48726">
    <property type="entry name" value="Immunoglobulin"/>
    <property type="match status" value="4"/>
</dbReference>
<evidence type="ECO:0000313" key="5">
    <source>
        <dbReference type="Proteomes" id="UP000524542"/>
    </source>
</evidence>
<keyword evidence="2" id="KW-0472">Membrane</keyword>
<feature type="domain" description="Ig-like" evidence="3">
    <location>
        <begin position="295"/>
        <end position="376"/>
    </location>
</feature>
<proteinExistence type="predicted"/>
<feature type="compositionally biased region" description="Low complexity" evidence="1">
    <location>
        <begin position="239"/>
        <end position="251"/>
    </location>
</feature>
<dbReference type="CDD" id="cd00096">
    <property type="entry name" value="Ig"/>
    <property type="match status" value="2"/>
</dbReference>
<evidence type="ECO:0000313" key="4">
    <source>
        <dbReference type="EMBL" id="NWU02983.1"/>
    </source>
</evidence>
<feature type="domain" description="Ig-like" evidence="3">
    <location>
        <begin position="19"/>
        <end position="114"/>
    </location>
</feature>
<feature type="region of interest" description="Disordered" evidence="1">
    <location>
        <begin position="206"/>
        <end position="251"/>
    </location>
</feature>
<keyword evidence="2" id="KW-0812">Transmembrane</keyword>
<sequence length="562" mass="59558">TPARNHSATPATLNVLYPPRNLRLQSFAESSQGTATILLCAVDSQPPAQLTLLRGGQPVASSPPRGGDTPRQSIRVSPSPNALRLEFREASEEDEGEYECQARSALGDARAFLTLRLQATRVLVRPSAEVAEGTEVTLTCQAPHAQPGTLYTWFKNGRWVTEGPQPSLGLRGHRSDAGLYGCRAGRGSRAPPVALAVLCEWGATSPGGREGTPAHATPAGTPLPGLVSPPRDTRRQRSPPRGGAAPPRFSPLVRATPASLRVGMAELEPGDAGLYLCSATNSRGSATASLRLDVPGVTLTVEPSQEVPEGTRATLSCSATAWGDKGANYTWYRDGRWLWEGPSGSFVLSRVSSTDAGSYQCQASGTWGTATSVPLSLSVLCECPQRHQARSKPRVPSPCHWYPPRAVSVSTFLESQQGRGAIVLCTAQSHPPSSLALHHHGHLLATSLSPAVTPGVRATPSHNALRVELVALGTGAGGRYVCVATNALGNATASADFDVHTLSHLRTFRVLSGLLLAIVAIATMALLAVKVWPRIRKFRSWSRAEDTLELRSKQDLPQVGTS</sequence>